<organism evidence="1 2">
    <name type="scientific">Lithospermum erythrorhizon</name>
    <name type="common">Purple gromwell</name>
    <name type="synonym">Lithospermum officinale var. erythrorhizon</name>
    <dbReference type="NCBI Taxonomy" id="34254"/>
    <lineage>
        <taxon>Eukaryota</taxon>
        <taxon>Viridiplantae</taxon>
        <taxon>Streptophyta</taxon>
        <taxon>Embryophyta</taxon>
        <taxon>Tracheophyta</taxon>
        <taxon>Spermatophyta</taxon>
        <taxon>Magnoliopsida</taxon>
        <taxon>eudicotyledons</taxon>
        <taxon>Gunneridae</taxon>
        <taxon>Pentapetalae</taxon>
        <taxon>asterids</taxon>
        <taxon>lamiids</taxon>
        <taxon>Boraginales</taxon>
        <taxon>Boraginaceae</taxon>
        <taxon>Boraginoideae</taxon>
        <taxon>Lithospermeae</taxon>
        <taxon>Lithospermum</taxon>
    </lineage>
</organism>
<gene>
    <name evidence="1" type="ORF">LIER_41566</name>
</gene>
<dbReference type="Pfam" id="PF14223">
    <property type="entry name" value="Retrotran_gag_2"/>
    <property type="match status" value="1"/>
</dbReference>
<evidence type="ECO:0008006" key="3">
    <source>
        <dbReference type="Google" id="ProtNLM"/>
    </source>
</evidence>
<keyword evidence="2" id="KW-1185">Reference proteome</keyword>
<evidence type="ECO:0000313" key="2">
    <source>
        <dbReference type="Proteomes" id="UP001454036"/>
    </source>
</evidence>
<proteinExistence type="predicted"/>
<name>A0AAV3RCU6_LITER</name>
<comment type="caution">
    <text evidence="1">The sequence shown here is derived from an EMBL/GenBank/DDBJ whole genome shotgun (WGS) entry which is preliminary data.</text>
</comment>
<evidence type="ECO:0000313" key="1">
    <source>
        <dbReference type="EMBL" id="GAA0173655.1"/>
    </source>
</evidence>
<dbReference type="AlphaFoldDB" id="A0AAV3RCU6"/>
<dbReference type="EMBL" id="BAABME010026301">
    <property type="protein sequence ID" value="GAA0173655.1"/>
    <property type="molecule type" value="Genomic_DNA"/>
</dbReference>
<accession>A0AAV3RCU6</accession>
<dbReference type="Proteomes" id="UP001454036">
    <property type="component" value="Unassembled WGS sequence"/>
</dbReference>
<reference evidence="1 2" key="1">
    <citation type="submission" date="2024-01" db="EMBL/GenBank/DDBJ databases">
        <title>The complete chloroplast genome sequence of Lithospermum erythrorhizon: insights into the phylogenetic relationship among Boraginaceae species and the maternal lineages of purple gromwells.</title>
        <authorList>
            <person name="Okada T."/>
            <person name="Watanabe K."/>
        </authorList>
    </citation>
    <scope>NUCLEOTIDE SEQUENCE [LARGE SCALE GENOMIC DNA]</scope>
</reference>
<sequence>MNEDKTHTKIPFFDGHYDHWSELMENLLRAKGLFGMIDRGFVPSLEGTLLSDNQQALLDDARLKDHQVKHYLFQALDRSTFEQILDRSSAKVVWESLKNQYVEMKRSRSL</sequence>
<protein>
    <recommendedName>
        <fullName evidence="3">Retrovirus-related Pol polyprotein from transposon TNT 1-94</fullName>
    </recommendedName>
</protein>